<dbReference type="Proteomes" id="UP001595792">
    <property type="component" value="Unassembled WGS sequence"/>
</dbReference>
<protein>
    <submittedName>
        <fullName evidence="2">DUF4133 domain-containing protein</fullName>
    </submittedName>
</protein>
<feature type="transmembrane region" description="Helical" evidence="1">
    <location>
        <begin position="47"/>
        <end position="67"/>
    </location>
</feature>
<reference evidence="3" key="1">
    <citation type="journal article" date="2019" name="Int. J. Syst. Evol. Microbiol.">
        <title>The Global Catalogue of Microorganisms (GCM) 10K type strain sequencing project: providing services to taxonomists for standard genome sequencing and annotation.</title>
        <authorList>
            <consortium name="The Broad Institute Genomics Platform"/>
            <consortium name="The Broad Institute Genome Sequencing Center for Infectious Disease"/>
            <person name="Wu L."/>
            <person name="Ma J."/>
        </authorList>
    </citation>
    <scope>NUCLEOTIDE SEQUENCE [LARGE SCALE GENOMIC DNA]</scope>
    <source>
        <strain evidence="3">CCM 8689</strain>
    </source>
</reference>
<organism evidence="2 3">
    <name type="scientific">Pedobacter jamesrossensis</name>
    <dbReference type="NCBI Taxonomy" id="1908238"/>
    <lineage>
        <taxon>Bacteria</taxon>
        <taxon>Pseudomonadati</taxon>
        <taxon>Bacteroidota</taxon>
        <taxon>Sphingobacteriia</taxon>
        <taxon>Sphingobacteriales</taxon>
        <taxon>Sphingobacteriaceae</taxon>
        <taxon>Pedobacter</taxon>
    </lineage>
</organism>
<keyword evidence="1" id="KW-0472">Membrane</keyword>
<evidence type="ECO:0000313" key="2">
    <source>
        <dbReference type="EMBL" id="MFC4198482.1"/>
    </source>
</evidence>
<evidence type="ECO:0000313" key="3">
    <source>
        <dbReference type="Proteomes" id="UP001595792"/>
    </source>
</evidence>
<keyword evidence="1" id="KW-0812">Transmembrane</keyword>
<keyword evidence="1" id="KW-1133">Transmembrane helix</keyword>
<comment type="caution">
    <text evidence="2">The sequence shown here is derived from an EMBL/GenBank/DDBJ whole genome shotgun (WGS) entry which is preliminary data.</text>
</comment>
<name>A0ABV8NQI5_9SPHI</name>
<dbReference type="RefSeq" id="WP_378962477.1">
    <property type="nucleotide sequence ID" value="NZ_JBHRXC010000016.1"/>
</dbReference>
<proteinExistence type="predicted"/>
<dbReference type="EMBL" id="JBHSBY010000139">
    <property type="protein sequence ID" value="MFC4198482.1"/>
    <property type="molecule type" value="Genomic_DNA"/>
</dbReference>
<sequence length="91" mass="10066">MERYPIYKGLEQPLSYRGLKGKFIGWGISSLIGGLFLGGIIGTASNMYFGLSVSALLGGGGFFLTLYRQKSGLHNKKRELGLFVHQNRLRL</sequence>
<accession>A0ABV8NQI5</accession>
<keyword evidence="3" id="KW-1185">Reference proteome</keyword>
<evidence type="ECO:0000256" key="1">
    <source>
        <dbReference type="SAM" id="Phobius"/>
    </source>
</evidence>
<gene>
    <name evidence="2" type="ORF">ACFOUY_17380</name>
</gene>
<feature type="transmembrane region" description="Helical" evidence="1">
    <location>
        <begin position="23"/>
        <end position="41"/>
    </location>
</feature>